<dbReference type="EMBL" id="HAHI01000069">
    <property type="protein sequence ID" value="SNX33323.1"/>
    <property type="molecule type" value="Transcribed_RNA"/>
</dbReference>
<evidence type="ECO:0000256" key="1">
    <source>
        <dbReference type="SAM" id="SignalP"/>
    </source>
</evidence>
<reference evidence="2" key="1">
    <citation type="submission" date="2017-05" db="EMBL/GenBank/DDBJ databases">
        <authorList>
            <person name="QRISCLOUD D."/>
        </authorList>
    </citation>
    <scope>NUCLEOTIDE SEQUENCE</scope>
</reference>
<dbReference type="AlphaFoldDB" id="A0A4Q8K3Z4"/>
<sequence length="74" mass="7937">MKLTIVVMLLFVAFSAVTLAEKSIEDAALDLVEENARQGCGKSFGTCVSNAMCCTGFKCTPPFCLPDWSGRIEA</sequence>
<proteinExistence type="predicted"/>
<feature type="signal peptide" evidence="1">
    <location>
        <begin position="1"/>
        <end position="20"/>
    </location>
</feature>
<name>A0A4Q8K3Z4_9ARAC</name>
<accession>A0A4Q8K3Z4</accession>
<keyword evidence="1" id="KW-0732">Signal</keyword>
<protein>
    <submittedName>
        <fullName evidence="2">U28-Sparatoxin-Hju1g_1</fullName>
    </submittedName>
</protein>
<evidence type="ECO:0000313" key="2">
    <source>
        <dbReference type="EMBL" id="SNX33323.1"/>
    </source>
</evidence>
<feature type="chain" id="PRO_5020523659" evidence="1">
    <location>
        <begin position="21"/>
        <end position="74"/>
    </location>
</feature>
<organism evidence="2">
    <name type="scientific">Heteropoda jugulans</name>
    <dbReference type="NCBI Taxonomy" id="1358901"/>
    <lineage>
        <taxon>Eukaryota</taxon>
        <taxon>Metazoa</taxon>
        <taxon>Ecdysozoa</taxon>
        <taxon>Arthropoda</taxon>
        <taxon>Chelicerata</taxon>
        <taxon>Arachnida</taxon>
        <taxon>Araneae</taxon>
        <taxon>Araneomorphae</taxon>
        <taxon>Entelegynae</taxon>
        <taxon>Dionycha</taxon>
        <taxon>Sparassidae</taxon>
        <taxon>Heteropoda</taxon>
    </lineage>
</organism>
<reference evidence="2" key="2">
    <citation type="submission" date="2019-05" db="EMBL/GenBank/DDBJ databases">
        <title>Unravelling the molecular evolution of spider venoms.</title>
        <authorList>
            <person name="Pineda S."/>
        </authorList>
    </citation>
    <scope>NUCLEOTIDE SEQUENCE</scope>
</reference>